<evidence type="ECO:0000259" key="4">
    <source>
        <dbReference type="PROSITE" id="PS50075"/>
    </source>
</evidence>
<name>A0A1L7NQE3_9ACTN</name>
<evidence type="ECO:0000256" key="1">
    <source>
        <dbReference type="ARBA" id="ARBA00001957"/>
    </source>
</evidence>
<dbReference type="PROSITE" id="PS50075">
    <property type="entry name" value="CARRIER"/>
    <property type="match status" value="1"/>
</dbReference>
<keyword evidence="2" id="KW-0596">Phosphopantetheine</keyword>
<dbReference type="Gene3D" id="3.30.559.30">
    <property type="entry name" value="Nonribosomal peptide synthetase, condensation domain"/>
    <property type="match status" value="2"/>
</dbReference>
<dbReference type="Gene3D" id="3.40.50.12780">
    <property type="entry name" value="N-terminal domain of ligase-like"/>
    <property type="match status" value="1"/>
</dbReference>
<gene>
    <name evidence="5" type="primary">nrps4</name>
</gene>
<dbReference type="GO" id="GO:0005737">
    <property type="term" value="C:cytoplasm"/>
    <property type="evidence" value="ECO:0007669"/>
    <property type="project" value="TreeGrafter"/>
</dbReference>
<dbReference type="InterPro" id="IPR006162">
    <property type="entry name" value="Ppantetheine_attach_site"/>
</dbReference>
<organism evidence="5">
    <name type="scientific">Actinomadura sp. SoC090715LN-10</name>
    <dbReference type="NCBI Taxonomy" id="1898655"/>
    <lineage>
        <taxon>Bacteria</taxon>
        <taxon>Bacillati</taxon>
        <taxon>Actinomycetota</taxon>
        <taxon>Actinomycetes</taxon>
        <taxon>Streptosporangiales</taxon>
        <taxon>Thermomonosporaceae</taxon>
        <taxon>Actinomadura</taxon>
    </lineage>
</organism>
<dbReference type="InterPro" id="IPR001242">
    <property type="entry name" value="Condensation_dom"/>
</dbReference>
<dbReference type="InterPro" id="IPR045851">
    <property type="entry name" value="AMP-bd_C_sf"/>
</dbReference>
<dbReference type="GO" id="GO:0003824">
    <property type="term" value="F:catalytic activity"/>
    <property type="evidence" value="ECO:0007669"/>
    <property type="project" value="InterPro"/>
</dbReference>
<proteinExistence type="predicted"/>
<dbReference type="SUPFAM" id="SSF56801">
    <property type="entry name" value="Acetyl-CoA synthetase-like"/>
    <property type="match status" value="1"/>
</dbReference>
<dbReference type="InterPro" id="IPR036736">
    <property type="entry name" value="ACP-like_sf"/>
</dbReference>
<dbReference type="GO" id="GO:0044550">
    <property type="term" value="P:secondary metabolite biosynthetic process"/>
    <property type="evidence" value="ECO:0007669"/>
    <property type="project" value="TreeGrafter"/>
</dbReference>
<dbReference type="InterPro" id="IPR020806">
    <property type="entry name" value="PKS_PP-bd"/>
</dbReference>
<dbReference type="GO" id="GO:0031177">
    <property type="term" value="F:phosphopantetheine binding"/>
    <property type="evidence" value="ECO:0007669"/>
    <property type="project" value="InterPro"/>
</dbReference>
<reference evidence="5" key="1">
    <citation type="journal article" date="2017" name="ACS Chem. Biol.">
        <title>Genome Mining of Amino Group Carrier Protein-Mediated Machinery: Discovery and Biosynthetic Characterization of a Natural Product with Unique Hydrazone Unit.</title>
        <authorList>
            <person name="Matsuda K."/>
            <person name="Hasebe F."/>
            <person name="Shiwa Y."/>
            <person name="Kanesaki Y."/>
            <person name="Tomita T."/>
            <person name="Yoshikawa H."/>
            <person name="Shin-ya K."/>
            <person name="Kuzuyama T."/>
            <person name="Nishiyama M."/>
        </authorList>
    </citation>
    <scope>NUCLEOTIDE SEQUENCE</scope>
    <source>
        <strain evidence="5">SoC090715LN-10</strain>
    </source>
</reference>
<dbReference type="Pfam" id="PF13469">
    <property type="entry name" value="Sulfotransfer_3"/>
    <property type="match status" value="1"/>
</dbReference>
<dbReference type="InterPro" id="IPR023213">
    <property type="entry name" value="CAT-like_dom_sf"/>
</dbReference>
<dbReference type="EMBL" id="LC177435">
    <property type="protein sequence ID" value="BAW27726.1"/>
    <property type="molecule type" value="Genomic_DNA"/>
</dbReference>
<dbReference type="Gene3D" id="3.40.50.300">
    <property type="entry name" value="P-loop containing nucleotide triphosphate hydrolases"/>
    <property type="match status" value="1"/>
</dbReference>
<dbReference type="InterPro" id="IPR000873">
    <property type="entry name" value="AMP-dep_synth/lig_dom"/>
</dbReference>
<dbReference type="Pfam" id="PF00501">
    <property type="entry name" value="AMP-binding"/>
    <property type="match status" value="1"/>
</dbReference>
<evidence type="ECO:0000256" key="2">
    <source>
        <dbReference type="ARBA" id="ARBA00022450"/>
    </source>
</evidence>
<dbReference type="PROSITE" id="PS00455">
    <property type="entry name" value="AMP_BINDING"/>
    <property type="match status" value="1"/>
</dbReference>
<keyword evidence="3" id="KW-0597">Phosphoprotein</keyword>
<accession>A0A1L7NQE3</accession>
<dbReference type="Pfam" id="PF00550">
    <property type="entry name" value="PP-binding"/>
    <property type="match status" value="1"/>
</dbReference>
<dbReference type="GO" id="GO:0043041">
    <property type="term" value="P:amino acid activation for nonribosomal peptide biosynthetic process"/>
    <property type="evidence" value="ECO:0007669"/>
    <property type="project" value="TreeGrafter"/>
</dbReference>
<dbReference type="PANTHER" id="PTHR45527:SF1">
    <property type="entry name" value="FATTY ACID SYNTHASE"/>
    <property type="match status" value="1"/>
</dbReference>
<feature type="domain" description="Carrier" evidence="4">
    <location>
        <begin position="751"/>
        <end position="826"/>
    </location>
</feature>
<dbReference type="InterPro" id="IPR009081">
    <property type="entry name" value="PP-bd_ACP"/>
</dbReference>
<dbReference type="GO" id="GO:0008610">
    <property type="term" value="P:lipid biosynthetic process"/>
    <property type="evidence" value="ECO:0007669"/>
    <property type="project" value="UniProtKB-ARBA"/>
</dbReference>
<protein>
    <submittedName>
        <fullName evidence="5">Hypothetical non-ribosomal peptide synthetase</fullName>
    </submittedName>
</protein>
<comment type="cofactor">
    <cofactor evidence="1">
        <name>pantetheine 4'-phosphate</name>
        <dbReference type="ChEBI" id="CHEBI:47942"/>
    </cofactor>
</comment>
<dbReference type="Gene3D" id="3.30.559.10">
    <property type="entry name" value="Chloramphenicol acetyltransferase-like domain"/>
    <property type="match status" value="1"/>
</dbReference>
<dbReference type="SUPFAM" id="SSF47336">
    <property type="entry name" value="ACP-like"/>
    <property type="match status" value="1"/>
</dbReference>
<dbReference type="SMART" id="SM00823">
    <property type="entry name" value="PKS_PP"/>
    <property type="match status" value="1"/>
</dbReference>
<dbReference type="Gene3D" id="3.30.300.30">
    <property type="match status" value="1"/>
</dbReference>
<evidence type="ECO:0000313" key="5">
    <source>
        <dbReference type="EMBL" id="BAW27726.1"/>
    </source>
</evidence>
<dbReference type="SUPFAM" id="SSF52540">
    <property type="entry name" value="P-loop containing nucleoside triphosphate hydrolases"/>
    <property type="match status" value="1"/>
</dbReference>
<dbReference type="PANTHER" id="PTHR45527">
    <property type="entry name" value="NONRIBOSOMAL PEPTIDE SYNTHETASE"/>
    <property type="match status" value="1"/>
</dbReference>
<dbReference type="InterPro" id="IPR020845">
    <property type="entry name" value="AMP-binding_CS"/>
</dbReference>
<dbReference type="SUPFAM" id="SSF52777">
    <property type="entry name" value="CoA-dependent acyltransferases"/>
    <property type="match status" value="3"/>
</dbReference>
<dbReference type="PROSITE" id="PS00012">
    <property type="entry name" value="PHOSPHOPANTETHEINE"/>
    <property type="match status" value="1"/>
</dbReference>
<dbReference type="InterPro" id="IPR027417">
    <property type="entry name" value="P-loop_NTPase"/>
</dbReference>
<sequence>MLPEVVRMDHWPADATPAPSGKEVRSAHVVAHRVLDPELAARVRAVTRGDAVLLHTLVTAALAICFAGRSGERTIWLAVPPVRPSTSDAAEDDVAETVLGHLPVPVLVDPVGTGQELLPVVRGALLNAYGAQYCDEAWLTSQVGGPVSTDGLPLATWLVEHTGLHQPVQPGLDFDGVLRVEDGLTPTVSVTGAPRLFTAASLGRLADQVVDVLTVLVTEPGTRLAEIPRWRPADRESALAAARGASSPDPTPSVELILGQGDSQRPAVVAEDGTLSHEELAARSTAVARGMRTLLAGADADRPAIIGLLTGQCATTVVGACAALRAHIPYVVVPPDHAKDWALLRERGVTLAVVASPVAEQVPAEITVSTIEELERLGGEPAAEPLPDMAPSDAPAYLIFTSGSTGAAKAVVVTRHNLAASNAARQTVYGTEPPDFLLLSPLHFDSSVAGLYWTLSCGGTLHIAPPASLRDPALLAQRIGRHAISTTLGLPRMLEGIASAAADDELRSLRVVVGAGETFPAGLARLLRQRAPDVRVVNEYGPSEATVWATYHDVADTEVDVPIGRPVPGLRVHVLDGWGEPVPPGCTGQLAIGGPQVCAGYAGALDLTAERFVADRFGGDGDDRLFLTGDEGYVGPDGALRFVGRADDEVKIRGVRVQLADVAAAFRTQAEVDDAEALLDDGQLILFLAGPGELDGDAVVAAVRPTLTDHSVPARVIVVPEIPRLSNNKCDRERLLALARRAPSPSESLPDPTDALERRVLALFRTTIGVDGIGPDDDFFAAGGDSVKAALLTAQLSRELSTYLYVVALLDNPTPAMLAAFLRREYGQALTASGLDHDEPVEGAACLGPMATASTAVSEATPEAADRLRRLIAADHGGVPAPRAADRLPPPVFILGPPRSGTTLMRIILSGHPQLFAPPELELLQYGTLAQRRKALSGRYTFNREGLVRAVMSLRDCPAPEAEALLDQMADEGCTVRDTYRWLMEQAGDRRLVDKTTEYALDMAALTRAEQMFDQPRYIHLVRHPQACVASFLEARLDQTYLRVRHDFTPEQAAELVWRLAHEQAAVFLDGIDPERVLRVSFEDLVAEPESQARRICDFLDIPYNPQLLQVYDDRRARMTDGLRPGGRMLGDIKFHEHSTINAAAADRWHTNGARRPLHPSTMAVARELGYGPDGRIAESGLTSQQRFMWFLEFMRPGTAMYNIPVLLGGQGDVDESALRRAVRTVARRHHAFRSVVVAPDGEPMLRFVPDLTPAVTIEKVPTDQQRERAEHLAVQPFDVERDSLLRVHLLRDGDRFMLLLVVHHIVADAMSLGFIVGDLLEAYEHWRTGKPPRMPALPRQVADAGAEEASLDVTAVEELTQRVRGRLVGATWPLRLPEPTVPVGDGRSALVEVHSVIDASTTAAVREYAAARGCSLYRVLLVAFGWTLATLTGDRDLCVGTPVLRRGPFDERTVGLFVNTALVRLDLTGSVTFDDLVARAKVAVRDAIADAELPYEEVIAALADLVDEGDALLQAAFSVQRVDLPLDRSGSLRLHRLTLSPPDAKFDIAVSVADENGQLTVRAELAGSRFDEVAARRFVEDFVSTTHRLVGAPAARLEITG</sequence>
<dbReference type="Gene3D" id="1.10.1200.10">
    <property type="entry name" value="ACP-like"/>
    <property type="match status" value="1"/>
</dbReference>
<evidence type="ECO:0000256" key="3">
    <source>
        <dbReference type="ARBA" id="ARBA00022553"/>
    </source>
</evidence>
<dbReference type="InterPro" id="IPR042099">
    <property type="entry name" value="ANL_N_sf"/>
</dbReference>
<dbReference type="Pfam" id="PF00668">
    <property type="entry name" value="Condensation"/>
    <property type="match status" value="1"/>
</dbReference>